<feature type="domain" description="AB hydrolase-1" evidence="2">
    <location>
        <begin position="562"/>
        <end position="651"/>
    </location>
</feature>
<gene>
    <name evidence="3" type="ORF">BHQ10_001354</name>
</gene>
<dbReference type="InterPro" id="IPR029058">
    <property type="entry name" value="AB_hydrolase_fold"/>
</dbReference>
<feature type="compositionally biased region" description="Basic and acidic residues" evidence="1">
    <location>
        <begin position="228"/>
        <end position="242"/>
    </location>
</feature>
<feature type="compositionally biased region" description="Polar residues" evidence="1">
    <location>
        <begin position="399"/>
        <end position="408"/>
    </location>
</feature>
<accession>A0A364KP59</accession>
<evidence type="ECO:0000313" key="3">
    <source>
        <dbReference type="EMBL" id="RAO65342.1"/>
    </source>
</evidence>
<dbReference type="PANTHER" id="PTHR43433">
    <property type="entry name" value="HYDROLASE, ALPHA/BETA FOLD FAMILY PROTEIN"/>
    <property type="match status" value="1"/>
</dbReference>
<dbReference type="PANTHER" id="PTHR43433:SF10">
    <property type="entry name" value="AB HYDROLASE-1 DOMAIN-CONTAINING PROTEIN"/>
    <property type="match status" value="1"/>
</dbReference>
<protein>
    <recommendedName>
        <fullName evidence="2">AB hydrolase-1 domain-containing protein</fullName>
    </recommendedName>
</protein>
<feature type="compositionally biased region" description="Polar residues" evidence="1">
    <location>
        <begin position="201"/>
        <end position="212"/>
    </location>
</feature>
<sequence length="925" mass="101048">MAPNEDTVPPELPRTVGSQDANTSRRRRSLPGRSTSVPRQRPATHAPPMPPASPEIISSLISSLSSISTPARSHFENLPHIGAQTAPSSPGFHQTEFSQPQGPGQGFGVDYGAYKPPSDAFKSPFLHPDDAALSPVVRMAPAPTPSSPRSPRSPKFKTSFGRDRSPLRPRSTSSFSSSQAAMDEQSLSGFGIITTEPGTRVSRTGSVASTSSDGRKSLRSPLSMLRRGSKDSWQDKEAERSVKSTAHSDNLKPNFARSRASLQSKNSMADVAEEGGTLNPAEDLSFKSGKVTTDTNALTQTTPNTPLPSPGGIGSGRIIPTRESSLRHSMNNKPNRKSRHSRPPEERSVKERSHVESKTSEARAATEQTTKRIQQVKEQQKRIKNELAKAQEVPAGRTSIETFNSRAKTQPVAEPASARQSQDDALISRYLIHAETDLFEESAPSPAIQTRRTREAKDKKRQSLDKSDIPLSPSVSKAHKRHSSGAFTMATRPSIAEERPSSADSIDFAVESYIASPRLTQKVPHPRSGRMIAFSEVGDPQGHVIFCCLGMGLTRYLMAFYDELARTLKLRLVTLDRPGVGESDPSGEGEGTPLTWPDDVAIVCNHLKITKFSILAHSAGAIYALATALRIPQHIRGRIHLLAPWIPPSQMTNLGTHKEPLPNNAVPYSQRILRALPTPILKVANSSFMSATSSSITTSLPKSPRRNKRKSFGRDTAAPTVTELTSPTPNTTANQAKFDRNSTLTTATNATSTPLISHDQRNSTMSQASALNRPSAAEEAAILASQQKERQTEYDTRLTYRIWELATTNANPAVDLLICLERRQTIGFRYVDINREVVIHHGTKDTRVPVDNVRWLGKTMRRCEVRVLEGEGHGLMASAVVMSNVLTEMAKEWEDWTTVVQGRGRGRRTTVSHHYPSSRSGVVAV</sequence>
<evidence type="ECO:0000313" key="4">
    <source>
        <dbReference type="Proteomes" id="UP000249363"/>
    </source>
</evidence>
<dbReference type="Proteomes" id="UP000249363">
    <property type="component" value="Unassembled WGS sequence"/>
</dbReference>
<feature type="compositionally biased region" description="Basic and acidic residues" evidence="1">
    <location>
        <begin position="452"/>
        <end position="468"/>
    </location>
</feature>
<proteinExistence type="predicted"/>
<dbReference type="RefSeq" id="XP_040729859.1">
    <property type="nucleotide sequence ID" value="XM_040873381.1"/>
</dbReference>
<dbReference type="Gene3D" id="3.40.50.1820">
    <property type="entry name" value="alpha/beta hydrolase"/>
    <property type="match status" value="1"/>
</dbReference>
<feature type="compositionally biased region" description="Polar residues" evidence="1">
    <location>
        <begin position="85"/>
        <end position="98"/>
    </location>
</feature>
<feature type="compositionally biased region" description="Polar residues" evidence="1">
    <location>
        <begin position="366"/>
        <end position="377"/>
    </location>
</feature>
<feature type="region of interest" description="Disordered" evidence="1">
    <location>
        <begin position="693"/>
        <end position="762"/>
    </location>
</feature>
<dbReference type="AlphaFoldDB" id="A0A364KP59"/>
<dbReference type="Pfam" id="PF00561">
    <property type="entry name" value="Abhydrolase_1"/>
    <property type="match status" value="1"/>
</dbReference>
<feature type="region of interest" description="Disordered" evidence="1">
    <location>
        <begin position="1"/>
        <end position="422"/>
    </location>
</feature>
<dbReference type="InterPro" id="IPR000073">
    <property type="entry name" value="AB_hydrolase_1"/>
</dbReference>
<feature type="compositionally biased region" description="Basic and acidic residues" evidence="1">
    <location>
        <begin position="378"/>
        <end position="389"/>
    </location>
</feature>
<comment type="caution">
    <text evidence="3">The sequence shown here is derived from an EMBL/GenBank/DDBJ whole genome shotgun (WGS) entry which is preliminary data.</text>
</comment>
<feature type="region of interest" description="Disordered" evidence="1">
    <location>
        <begin position="441"/>
        <end position="500"/>
    </location>
</feature>
<reference evidence="3 4" key="1">
    <citation type="journal article" date="2017" name="Biotechnol. Biofuels">
        <title>Differential beta-glucosidase expression as a function of carbon source availability in Talaromyces amestolkiae: a genomic and proteomic approach.</title>
        <authorList>
            <person name="de Eugenio L.I."/>
            <person name="Mendez-Liter J.A."/>
            <person name="Nieto-Dominguez M."/>
            <person name="Alonso L."/>
            <person name="Gil-Munoz J."/>
            <person name="Barriuso J."/>
            <person name="Prieto A."/>
            <person name="Martinez M.J."/>
        </authorList>
    </citation>
    <scope>NUCLEOTIDE SEQUENCE [LARGE SCALE GENOMIC DNA]</scope>
    <source>
        <strain evidence="3 4">CIB</strain>
    </source>
</reference>
<evidence type="ECO:0000256" key="1">
    <source>
        <dbReference type="SAM" id="MobiDB-lite"/>
    </source>
</evidence>
<organism evidence="3 4">
    <name type="scientific">Talaromyces amestolkiae</name>
    <dbReference type="NCBI Taxonomy" id="1196081"/>
    <lineage>
        <taxon>Eukaryota</taxon>
        <taxon>Fungi</taxon>
        <taxon>Dikarya</taxon>
        <taxon>Ascomycota</taxon>
        <taxon>Pezizomycotina</taxon>
        <taxon>Eurotiomycetes</taxon>
        <taxon>Eurotiomycetidae</taxon>
        <taxon>Eurotiales</taxon>
        <taxon>Trichocomaceae</taxon>
        <taxon>Talaromyces</taxon>
        <taxon>Talaromyces sect. Talaromyces</taxon>
    </lineage>
</organism>
<dbReference type="InterPro" id="IPR050471">
    <property type="entry name" value="AB_hydrolase"/>
</dbReference>
<dbReference type="EMBL" id="MIKG01000002">
    <property type="protein sequence ID" value="RAO65342.1"/>
    <property type="molecule type" value="Genomic_DNA"/>
</dbReference>
<feature type="compositionally biased region" description="Low complexity" evidence="1">
    <location>
        <begin position="168"/>
        <end position="178"/>
    </location>
</feature>
<dbReference type="STRING" id="1196081.A0A364KP59"/>
<dbReference type="GeneID" id="63790571"/>
<feature type="compositionally biased region" description="Low complexity" evidence="1">
    <location>
        <begin position="741"/>
        <end position="755"/>
    </location>
</feature>
<dbReference type="OrthoDB" id="435520at2759"/>
<keyword evidence="4" id="KW-1185">Reference proteome</keyword>
<evidence type="ECO:0000259" key="2">
    <source>
        <dbReference type="Pfam" id="PF00561"/>
    </source>
</evidence>
<dbReference type="SUPFAM" id="SSF53474">
    <property type="entry name" value="alpha/beta-Hydrolases"/>
    <property type="match status" value="1"/>
</dbReference>
<feature type="compositionally biased region" description="Polar residues" evidence="1">
    <location>
        <begin position="722"/>
        <end position="735"/>
    </location>
</feature>
<feature type="compositionally biased region" description="Basic and acidic residues" evidence="1">
    <location>
        <begin position="342"/>
        <end position="361"/>
    </location>
</feature>
<name>A0A364KP59_TALAM</name>
<feature type="compositionally biased region" description="Low complexity" evidence="1">
    <location>
        <begin position="56"/>
        <end position="68"/>
    </location>
</feature>
<feature type="compositionally biased region" description="Polar residues" evidence="1">
    <location>
        <begin position="290"/>
        <end position="304"/>
    </location>
</feature>